<dbReference type="PANTHER" id="PTHR43782:SF3">
    <property type="entry name" value="ARGINASE"/>
    <property type="match status" value="1"/>
</dbReference>
<gene>
    <name evidence="5" type="ORF">MAN_02800</name>
</gene>
<dbReference type="CDD" id="cd09999">
    <property type="entry name" value="Arginase-like_1"/>
    <property type="match status" value="1"/>
</dbReference>
<dbReference type="GO" id="GO:0004053">
    <property type="term" value="F:arginase activity"/>
    <property type="evidence" value="ECO:0007669"/>
    <property type="project" value="TreeGrafter"/>
</dbReference>
<dbReference type="EMBL" id="AZNF01000003">
    <property type="protein sequence ID" value="KID67944.1"/>
    <property type="molecule type" value="Genomic_DNA"/>
</dbReference>
<comment type="similarity">
    <text evidence="4">Belongs to the arginase family.</text>
</comment>
<dbReference type="VEuPathDB" id="FungiDB:MAN_02800"/>
<dbReference type="Gene3D" id="3.40.800.10">
    <property type="entry name" value="Ureohydrolase domain"/>
    <property type="match status" value="1"/>
</dbReference>
<keyword evidence="6" id="KW-1185">Reference proteome</keyword>
<accession>A0A0B4GHY6</accession>
<evidence type="ECO:0000256" key="3">
    <source>
        <dbReference type="ARBA" id="ARBA00023211"/>
    </source>
</evidence>
<dbReference type="SUPFAM" id="SSF52768">
    <property type="entry name" value="Arginase/deacetylase"/>
    <property type="match status" value="1"/>
</dbReference>
<dbReference type="Proteomes" id="UP000031186">
    <property type="component" value="Unassembled WGS sequence"/>
</dbReference>
<dbReference type="GO" id="GO:0030145">
    <property type="term" value="F:manganese ion binding"/>
    <property type="evidence" value="ECO:0007669"/>
    <property type="project" value="TreeGrafter"/>
</dbReference>
<dbReference type="Pfam" id="PF00491">
    <property type="entry name" value="Arginase"/>
    <property type="match status" value="1"/>
</dbReference>
<dbReference type="PROSITE" id="PS51409">
    <property type="entry name" value="ARGINASE_2"/>
    <property type="match status" value="1"/>
</dbReference>
<reference evidence="5 6" key="1">
    <citation type="journal article" date="2014" name="Proc. Natl. Acad. Sci. U.S.A.">
        <title>Trajectory and genomic determinants of fungal-pathogen speciation and host adaptation.</title>
        <authorList>
            <person name="Hu X."/>
            <person name="Xiao G."/>
            <person name="Zheng P."/>
            <person name="Shang Y."/>
            <person name="Su Y."/>
            <person name="Zhang X."/>
            <person name="Liu X."/>
            <person name="Zhan S."/>
            <person name="St Leger R.J."/>
            <person name="Wang C."/>
        </authorList>
    </citation>
    <scope>NUCLEOTIDE SEQUENCE [LARGE SCALE GENOMIC DNA]</scope>
    <source>
        <strain evidence="5 6">ARSEF 549</strain>
    </source>
</reference>
<dbReference type="AlphaFoldDB" id="A0A0B4GHY6"/>
<feature type="non-terminal residue" evidence="5">
    <location>
        <position position="1"/>
    </location>
</feature>
<keyword evidence="1" id="KW-0479">Metal-binding</keyword>
<evidence type="ECO:0000256" key="1">
    <source>
        <dbReference type="ARBA" id="ARBA00022723"/>
    </source>
</evidence>
<keyword evidence="3" id="KW-0464">Manganese</keyword>
<dbReference type="InterPro" id="IPR006035">
    <property type="entry name" value="Ureohydrolase"/>
</dbReference>
<dbReference type="PANTHER" id="PTHR43782">
    <property type="entry name" value="ARGINASE"/>
    <property type="match status" value="1"/>
</dbReference>
<dbReference type="HOGENOM" id="CLU_079447_0_0_1"/>
<comment type="caution">
    <text evidence="5">The sequence shown here is derived from an EMBL/GenBank/DDBJ whole genome shotgun (WGS) entry which is preliminary data.</text>
</comment>
<dbReference type="InterPro" id="IPR023696">
    <property type="entry name" value="Ureohydrolase_dom_sf"/>
</dbReference>
<keyword evidence="2" id="KW-0378">Hydrolase</keyword>
<dbReference type="GO" id="GO:0005634">
    <property type="term" value="C:nucleus"/>
    <property type="evidence" value="ECO:0007669"/>
    <property type="project" value="TreeGrafter"/>
</dbReference>
<organism evidence="5 6">
    <name type="scientific">Metarhizium anisopliae (strain ARSEF 549)</name>
    <dbReference type="NCBI Taxonomy" id="3151832"/>
    <lineage>
        <taxon>Eukaryota</taxon>
        <taxon>Fungi</taxon>
        <taxon>Dikarya</taxon>
        <taxon>Ascomycota</taxon>
        <taxon>Pezizomycotina</taxon>
        <taxon>Sordariomycetes</taxon>
        <taxon>Hypocreomycetidae</taxon>
        <taxon>Hypocreales</taxon>
        <taxon>Clavicipitaceae</taxon>
        <taxon>Metarhizium</taxon>
    </lineage>
</organism>
<evidence type="ECO:0000256" key="4">
    <source>
        <dbReference type="PROSITE-ProRule" id="PRU00742"/>
    </source>
</evidence>
<sequence length="297" mass="31710">MSRQAFKSISLIISPFHCGTQAIGPGAGPLFLQSRGLIPALKEFGLPVHEVQIEPVDELDGELAKCFEIIRRTSRLVSQARGNESFPIVLSGNCSGAVGVAAGLSSSGIAGGDLGCVWFDAHDDFHTPDTIASGYGDSMPIAILAGLCYNQMLQSVPGHRPLNLNHLVHVGMRDVTKEEKQRVLDAGFDIICGNAEQKMDFGSGLRTVLEKKSLTDTMVHVDLDSLDASIGMANKMATYGGLLEADLIECLEEVVRHTHPVSLTLASFDPGYERADKIAHVGIVGVKTFLRALLGSS</sequence>
<name>A0A0B4GHY6_METAF</name>
<proteinExistence type="inferred from homology"/>
<dbReference type="PRINTS" id="PR00116">
    <property type="entry name" value="ARGINASE"/>
</dbReference>
<evidence type="ECO:0000256" key="2">
    <source>
        <dbReference type="ARBA" id="ARBA00022801"/>
    </source>
</evidence>
<dbReference type="OrthoDB" id="9992747at2759"/>
<evidence type="ECO:0000313" key="5">
    <source>
        <dbReference type="EMBL" id="KID67944.1"/>
    </source>
</evidence>
<protein>
    <submittedName>
        <fullName evidence="5">Ureohydrolase domain protein</fullName>
    </submittedName>
</protein>
<evidence type="ECO:0000313" key="6">
    <source>
        <dbReference type="Proteomes" id="UP000031186"/>
    </source>
</evidence>
<dbReference type="GO" id="GO:0005829">
    <property type="term" value="C:cytosol"/>
    <property type="evidence" value="ECO:0007669"/>
    <property type="project" value="TreeGrafter"/>
</dbReference>